<evidence type="ECO:0000313" key="10">
    <source>
        <dbReference type="EMBL" id="OBI90931.1"/>
    </source>
</evidence>
<dbReference type="PANTHER" id="PTHR43112">
    <property type="entry name" value="FERREDOXIN"/>
    <property type="match status" value="1"/>
</dbReference>
<protein>
    <submittedName>
        <fullName evidence="10">Ferredoxin</fullName>
    </submittedName>
</protein>
<comment type="cofactor">
    <cofactor evidence="8">
        <name>[2Fe-2S] cluster</name>
        <dbReference type="ChEBI" id="CHEBI:190135"/>
    </cofactor>
</comment>
<dbReference type="SUPFAM" id="SSF54292">
    <property type="entry name" value="2Fe-2S ferredoxin-like"/>
    <property type="match status" value="1"/>
</dbReference>
<evidence type="ECO:0000256" key="6">
    <source>
        <dbReference type="ARBA" id="ARBA00023004"/>
    </source>
</evidence>
<dbReference type="Proteomes" id="UP000093795">
    <property type="component" value="Unassembled WGS sequence"/>
</dbReference>
<keyword evidence="3" id="KW-0001">2Fe-2S</keyword>
<dbReference type="EMBL" id="LZKQ01000031">
    <property type="protein sequence ID" value="OBI90931.1"/>
    <property type="molecule type" value="Genomic_DNA"/>
</dbReference>
<dbReference type="Gene3D" id="3.10.20.30">
    <property type="match status" value="1"/>
</dbReference>
<accession>A0A1A3CXY8</accession>
<reference evidence="10 11" key="1">
    <citation type="submission" date="2016-06" db="EMBL/GenBank/DDBJ databases">
        <authorList>
            <person name="Kjaerup R.B."/>
            <person name="Dalgaard T.S."/>
            <person name="Juul-Madsen H.R."/>
        </authorList>
    </citation>
    <scope>NUCLEOTIDE SEQUENCE [LARGE SCALE GENOMIC DNA]</scope>
    <source>
        <strain evidence="10 11">1081914.2</strain>
    </source>
</reference>
<dbReference type="GO" id="GO:0046872">
    <property type="term" value="F:metal ion binding"/>
    <property type="evidence" value="ECO:0007669"/>
    <property type="project" value="UniProtKB-KW"/>
</dbReference>
<evidence type="ECO:0000256" key="7">
    <source>
        <dbReference type="ARBA" id="ARBA00023014"/>
    </source>
</evidence>
<dbReference type="InterPro" id="IPR012675">
    <property type="entry name" value="Beta-grasp_dom_sf"/>
</dbReference>
<dbReference type="eggNOG" id="COG1018">
    <property type="taxonomic scope" value="Bacteria"/>
</dbReference>
<keyword evidence="2" id="KW-0813">Transport</keyword>
<gene>
    <name evidence="10" type="ORF">A9X01_10835</name>
</gene>
<keyword evidence="4" id="KW-0479">Metal-binding</keyword>
<dbReference type="InterPro" id="IPR036010">
    <property type="entry name" value="2Fe-2S_ferredoxin-like_sf"/>
</dbReference>
<dbReference type="PROSITE" id="PS00197">
    <property type="entry name" value="2FE2S_FER_1"/>
    <property type="match status" value="1"/>
</dbReference>
<dbReference type="CDD" id="cd00207">
    <property type="entry name" value="fer2"/>
    <property type="match status" value="1"/>
</dbReference>
<dbReference type="PANTHER" id="PTHR43112:SF3">
    <property type="entry name" value="FERREDOXIN-2, CHLOROPLASTIC"/>
    <property type="match status" value="1"/>
</dbReference>
<dbReference type="InterPro" id="IPR006058">
    <property type="entry name" value="2Fe2S_fd_BS"/>
</dbReference>
<dbReference type="PROSITE" id="PS51085">
    <property type="entry name" value="2FE2S_FER_2"/>
    <property type="match status" value="1"/>
</dbReference>
<evidence type="ECO:0000256" key="1">
    <source>
        <dbReference type="ARBA" id="ARBA00007874"/>
    </source>
</evidence>
<sequence>MSESPALSCVDAAQVTIDLDGRTTAVSYAPGDTLLQTARMAGLSPPSSCEVGSCGTCMARLTEGGARMLNNDALEADEVAEGWVLTCQALPTTPTVRVVYE</sequence>
<evidence type="ECO:0000256" key="5">
    <source>
        <dbReference type="ARBA" id="ARBA00022982"/>
    </source>
</evidence>
<keyword evidence="7" id="KW-0411">Iron-sulfur</keyword>
<evidence type="ECO:0000313" key="11">
    <source>
        <dbReference type="Proteomes" id="UP000093795"/>
    </source>
</evidence>
<dbReference type="Pfam" id="PF00111">
    <property type="entry name" value="Fer2"/>
    <property type="match status" value="1"/>
</dbReference>
<evidence type="ECO:0000259" key="9">
    <source>
        <dbReference type="PROSITE" id="PS51085"/>
    </source>
</evidence>
<dbReference type="OrthoDB" id="9796486at2"/>
<proteinExistence type="inferred from homology"/>
<dbReference type="InterPro" id="IPR001041">
    <property type="entry name" value="2Fe-2S_ferredoxin-type"/>
</dbReference>
<name>A0A1A3CXY8_MYCAS</name>
<dbReference type="AlphaFoldDB" id="A0A1A3CXY8"/>
<evidence type="ECO:0000256" key="8">
    <source>
        <dbReference type="ARBA" id="ARBA00034078"/>
    </source>
</evidence>
<dbReference type="STRING" id="1790.A5645_18835"/>
<keyword evidence="6" id="KW-0408">Iron</keyword>
<organism evidence="10 11">
    <name type="scientific">Mycobacterium asiaticum</name>
    <dbReference type="NCBI Taxonomy" id="1790"/>
    <lineage>
        <taxon>Bacteria</taxon>
        <taxon>Bacillati</taxon>
        <taxon>Actinomycetota</taxon>
        <taxon>Actinomycetes</taxon>
        <taxon>Mycobacteriales</taxon>
        <taxon>Mycobacteriaceae</taxon>
        <taxon>Mycobacterium</taxon>
    </lineage>
</organism>
<dbReference type="GO" id="GO:0051537">
    <property type="term" value="F:2 iron, 2 sulfur cluster binding"/>
    <property type="evidence" value="ECO:0007669"/>
    <property type="project" value="UniProtKB-KW"/>
</dbReference>
<evidence type="ECO:0000256" key="3">
    <source>
        <dbReference type="ARBA" id="ARBA00022714"/>
    </source>
</evidence>
<feature type="domain" description="2Fe-2S ferredoxin-type" evidence="9">
    <location>
        <begin position="13"/>
        <end position="101"/>
    </location>
</feature>
<evidence type="ECO:0000256" key="4">
    <source>
        <dbReference type="ARBA" id="ARBA00022723"/>
    </source>
</evidence>
<comment type="similarity">
    <text evidence="1">Belongs to the 2Fe2S plant-type ferredoxin family.</text>
</comment>
<keyword evidence="5" id="KW-0249">Electron transport</keyword>
<comment type="caution">
    <text evidence="10">The sequence shown here is derived from an EMBL/GenBank/DDBJ whole genome shotgun (WGS) entry which is preliminary data.</text>
</comment>
<evidence type="ECO:0000256" key="2">
    <source>
        <dbReference type="ARBA" id="ARBA00022448"/>
    </source>
</evidence>